<name>A0A4R8UFP0_9MICO</name>
<organism evidence="1 2">
    <name type="scientific">Cryobacterium tagatosivorans</name>
    <dbReference type="NCBI Taxonomy" id="1259199"/>
    <lineage>
        <taxon>Bacteria</taxon>
        <taxon>Bacillati</taxon>
        <taxon>Actinomycetota</taxon>
        <taxon>Actinomycetes</taxon>
        <taxon>Micrococcales</taxon>
        <taxon>Microbacteriaceae</taxon>
        <taxon>Cryobacterium</taxon>
    </lineage>
</organism>
<evidence type="ECO:0008006" key="3">
    <source>
        <dbReference type="Google" id="ProtNLM"/>
    </source>
</evidence>
<reference evidence="1 2" key="1">
    <citation type="submission" date="2019-03" db="EMBL/GenBank/DDBJ databases">
        <title>Genomics of glacier-inhabiting Cryobacterium strains.</title>
        <authorList>
            <person name="Liu Q."/>
            <person name="Xin Y.-H."/>
        </authorList>
    </citation>
    <scope>NUCLEOTIDE SEQUENCE [LARGE SCALE GENOMIC DNA]</scope>
    <source>
        <strain evidence="1 2">Sr47</strain>
    </source>
</reference>
<protein>
    <recommendedName>
        <fullName evidence="3">Nucleotidyltransferase family protein</fullName>
    </recommendedName>
</protein>
<dbReference type="AlphaFoldDB" id="A0A4R8UFP0"/>
<dbReference type="RefSeq" id="WP_134489553.1">
    <property type="nucleotide sequence ID" value="NZ_SOEZ01000038.1"/>
</dbReference>
<dbReference type="Proteomes" id="UP000297866">
    <property type="component" value="Unassembled WGS sequence"/>
</dbReference>
<gene>
    <name evidence="1" type="ORF">E3O23_07130</name>
</gene>
<sequence>MTVIEMPVLGQRSSLAWHALFDLAEKVPNNWCLVGGQMVHLWCIERGITPNRPTDDADAVLDVRAQPTILHQVTKALVDIGFESAGESPEGHQHRWTRGDATIDLLIPEHVGERAAARRGVTGGTALEARGSNQAIDRAEIVTVSHEGRQAQIWRPNLLGALVLKAAAFTVPLDQGVKRHLIDFAVLTTLIARGDLLAAQITKRDRERLKNAIGAIRMDGTIIPAIDGSDLGIERLLVALGA</sequence>
<accession>A0A4R8UFP0</accession>
<evidence type="ECO:0000313" key="2">
    <source>
        <dbReference type="Proteomes" id="UP000297866"/>
    </source>
</evidence>
<dbReference type="EMBL" id="SOEZ01000038">
    <property type="protein sequence ID" value="TFB51951.1"/>
    <property type="molecule type" value="Genomic_DNA"/>
</dbReference>
<dbReference type="OrthoDB" id="5175769at2"/>
<comment type="caution">
    <text evidence="1">The sequence shown here is derived from an EMBL/GenBank/DDBJ whole genome shotgun (WGS) entry which is preliminary data.</text>
</comment>
<proteinExistence type="predicted"/>
<evidence type="ECO:0000313" key="1">
    <source>
        <dbReference type="EMBL" id="TFB51951.1"/>
    </source>
</evidence>
<keyword evidence="2" id="KW-1185">Reference proteome</keyword>